<gene>
    <name evidence="1" type="ORF">S03H2_47884</name>
</gene>
<reference evidence="1" key="1">
    <citation type="journal article" date="2014" name="Front. Microbiol.">
        <title>High frequency of phylogenetically diverse reductive dehalogenase-homologous genes in deep subseafloor sedimentary metagenomes.</title>
        <authorList>
            <person name="Kawai M."/>
            <person name="Futagami T."/>
            <person name="Toyoda A."/>
            <person name="Takaki Y."/>
            <person name="Nishi S."/>
            <person name="Hori S."/>
            <person name="Arai W."/>
            <person name="Tsubouchi T."/>
            <person name="Morono Y."/>
            <person name="Uchiyama I."/>
            <person name="Ito T."/>
            <person name="Fujiyama A."/>
            <person name="Inagaki F."/>
            <person name="Takami H."/>
        </authorList>
    </citation>
    <scope>NUCLEOTIDE SEQUENCE</scope>
    <source>
        <strain evidence="1">Expedition CK06-06</strain>
    </source>
</reference>
<dbReference type="AlphaFoldDB" id="X1HXF6"/>
<evidence type="ECO:0000313" key="1">
    <source>
        <dbReference type="EMBL" id="GAH74856.1"/>
    </source>
</evidence>
<name>X1HXF6_9ZZZZ</name>
<proteinExistence type="predicted"/>
<organism evidence="1">
    <name type="scientific">marine sediment metagenome</name>
    <dbReference type="NCBI Taxonomy" id="412755"/>
    <lineage>
        <taxon>unclassified sequences</taxon>
        <taxon>metagenomes</taxon>
        <taxon>ecological metagenomes</taxon>
    </lineage>
</organism>
<feature type="non-terminal residue" evidence="1">
    <location>
        <position position="54"/>
    </location>
</feature>
<comment type="caution">
    <text evidence="1">The sequence shown here is derived from an EMBL/GenBank/DDBJ whole genome shotgun (WGS) entry which is preliminary data.</text>
</comment>
<sequence length="54" mass="6050">MAILKNIATSNMAKNNQAETNSSIIIQPANALHKYPVDKIIMSIKAYLLKDDYK</sequence>
<dbReference type="EMBL" id="BARU01030145">
    <property type="protein sequence ID" value="GAH74856.1"/>
    <property type="molecule type" value="Genomic_DNA"/>
</dbReference>
<protein>
    <submittedName>
        <fullName evidence="1">Uncharacterized protein</fullName>
    </submittedName>
</protein>
<accession>X1HXF6</accession>